<protein>
    <submittedName>
        <fullName evidence="1">Uncharacterized protein</fullName>
    </submittedName>
</protein>
<dbReference type="Proteomes" id="UP000237105">
    <property type="component" value="Unassembled WGS sequence"/>
</dbReference>
<feature type="non-terminal residue" evidence="1">
    <location>
        <position position="1"/>
    </location>
</feature>
<dbReference type="EMBL" id="JXTB01000333">
    <property type="protein sequence ID" value="PON45352.1"/>
    <property type="molecule type" value="Genomic_DNA"/>
</dbReference>
<evidence type="ECO:0000313" key="2">
    <source>
        <dbReference type="Proteomes" id="UP000237105"/>
    </source>
</evidence>
<proteinExistence type="predicted"/>
<dbReference type="AlphaFoldDB" id="A0A2P5B988"/>
<organism evidence="1 2">
    <name type="scientific">Parasponia andersonii</name>
    <name type="common">Sponia andersonii</name>
    <dbReference type="NCBI Taxonomy" id="3476"/>
    <lineage>
        <taxon>Eukaryota</taxon>
        <taxon>Viridiplantae</taxon>
        <taxon>Streptophyta</taxon>
        <taxon>Embryophyta</taxon>
        <taxon>Tracheophyta</taxon>
        <taxon>Spermatophyta</taxon>
        <taxon>Magnoliopsida</taxon>
        <taxon>eudicotyledons</taxon>
        <taxon>Gunneridae</taxon>
        <taxon>Pentapetalae</taxon>
        <taxon>rosids</taxon>
        <taxon>fabids</taxon>
        <taxon>Rosales</taxon>
        <taxon>Cannabaceae</taxon>
        <taxon>Parasponia</taxon>
    </lineage>
</organism>
<reference evidence="2" key="1">
    <citation type="submission" date="2016-06" db="EMBL/GenBank/DDBJ databases">
        <title>Parallel loss of symbiosis genes in relatives of nitrogen-fixing non-legume Parasponia.</title>
        <authorList>
            <person name="Van Velzen R."/>
            <person name="Holmer R."/>
            <person name="Bu F."/>
            <person name="Rutten L."/>
            <person name="Van Zeijl A."/>
            <person name="Liu W."/>
            <person name="Santuari L."/>
            <person name="Cao Q."/>
            <person name="Sharma T."/>
            <person name="Shen D."/>
            <person name="Roswanjaya Y."/>
            <person name="Wardhani T."/>
            <person name="Kalhor M.S."/>
            <person name="Jansen J."/>
            <person name="Van den Hoogen J."/>
            <person name="Gungor B."/>
            <person name="Hartog M."/>
            <person name="Hontelez J."/>
            <person name="Verver J."/>
            <person name="Yang W.-C."/>
            <person name="Schijlen E."/>
            <person name="Repin R."/>
            <person name="Schilthuizen M."/>
            <person name="Schranz E."/>
            <person name="Heidstra R."/>
            <person name="Miyata K."/>
            <person name="Fedorova E."/>
            <person name="Kohlen W."/>
            <person name="Bisseling T."/>
            <person name="Smit S."/>
            <person name="Geurts R."/>
        </authorList>
    </citation>
    <scope>NUCLEOTIDE SEQUENCE [LARGE SCALE GENOMIC DNA]</scope>
    <source>
        <strain evidence="2">cv. WU1-14</strain>
    </source>
</reference>
<gene>
    <name evidence="1" type="ORF">PanWU01x14_259630</name>
</gene>
<evidence type="ECO:0000313" key="1">
    <source>
        <dbReference type="EMBL" id="PON45352.1"/>
    </source>
</evidence>
<comment type="caution">
    <text evidence="1">The sequence shown here is derived from an EMBL/GenBank/DDBJ whole genome shotgun (WGS) entry which is preliminary data.</text>
</comment>
<accession>A0A2P5B988</accession>
<sequence>IRPSSFPADKIEHFSETENLQLRAYTRESCPSGRVPVFRINENSSAKAKSIFKEMSSFSDKIINSRSPAKTVYLKISLKGPKQRGVGAHISAYELKSVTPGKASSANVYIRAGPAQHFSGISAGWMRRERDNEHENVYERFSITKSPQVHSEVSHSQMRKRRILI</sequence>
<keyword evidence="2" id="KW-1185">Reference proteome</keyword>
<name>A0A2P5B988_PARAD</name>